<feature type="binding site" evidence="12">
    <location>
        <position position="20"/>
    </location>
    <ligand>
        <name>5-methyltetrahydropteroyltri-L-glutamate</name>
        <dbReference type="ChEBI" id="CHEBI:58207"/>
    </ligand>
</feature>
<dbReference type="FunFam" id="3.20.20.210:FF:000002">
    <property type="entry name" value="5-methyltetrahydropteroyltriglutamate--homocysteine methyltransferase"/>
    <property type="match status" value="1"/>
</dbReference>
<evidence type="ECO:0000256" key="14">
    <source>
        <dbReference type="PIRSR" id="PIRSR000382-3"/>
    </source>
</evidence>
<evidence type="ECO:0000256" key="7">
    <source>
        <dbReference type="ARBA" id="ARBA00022679"/>
    </source>
</evidence>
<gene>
    <name evidence="17" type="ORF">KFL_000780210</name>
</gene>
<dbReference type="OMA" id="KGFAFTI"/>
<dbReference type="SUPFAM" id="SSF51726">
    <property type="entry name" value="UROD/MetE-like"/>
    <property type="match status" value="2"/>
</dbReference>
<organism evidence="17 18">
    <name type="scientific">Klebsormidium nitens</name>
    <name type="common">Green alga</name>
    <name type="synonym">Ulothrix nitens</name>
    <dbReference type="NCBI Taxonomy" id="105231"/>
    <lineage>
        <taxon>Eukaryota</taxon>
        <taxon>Viridiplantae</taxon>
        <taxon>Streptophyta</taxon>
        <taxon>Klebsormidiophyceae</taxon>
        <taxon>Klebsormidiales</taxon>
        <taxon>Klebsormidiaceae</taxon>
        <taxon>Klebsormidium</taxon>
    </lineage>
</organism>
<evidence type="ECO:0000259" key="16">
    <source>
        <dbReference type="Pfam" id="PF08267"/>
    </source>
</evidence>
<name>A0A1Y1HVY6_KLENI</name>
<feature type="binding site" evidence="13">
    <location>
        <position position="676"/>
    </location>
    <ligand>
        <name>Zn(2+)</name>
        <dbReference type="ChEBI" id="CHEBI:29105"/>
        <label>1</label>
        <note>catalytic</note>
    </ligand>
</feature>
<dbReference type="OrthoDB" id="1053771at2759"/>
<comment type="pathway">
    <text evidence="2">Amino-acid biosynthesis; L-methionine biosynthesis via de novo pathway; L-methionine from L-homocysteine (MetE route): step 1/1.</text>
</comment>
<feature type="binding site" evidence="12">
    <location>
        <position position="610"/>
    </location>
    <ligand>
        <name>L-homocysteine</name>
        <dbReference type="ChEBI" id="CHEBI:58199"/>
    </ligand>
</feature>
<keyword evidence="9 13" id="KW-0862">Zinc</keyword>
<dbReference type="GO" id="GO:0008270">
    <property type="term" value="F:zinc ion binding"/>
    <property type="evidence" value="ECO:0007669"/>
    <property type="project" value="InterPro"/>
</dbReference>
<dbReference type="Pfam" id="PF08267">
    <property type="entry name" value="Meth_synt_1"/>
    <property type="match status" value="1"/>
</dbReference>
<feature type="active site" description="Proton donor" evidence="14">
    <location>
        <position position="707"/>
    </location>
</feature>
<comment type="function">
    <text evidence="1">Catalyzes the transfer of a methyl group from 5-methyltetrahydrofolate to homocysteine resulting in methionine formation.</text>
</comment>
<evidence type="ECO:0000256" key="3">
    <source>
        <dbReference type="ARBA" id="ARBA00009553"/>
    </source>
</evidence>
<comment type="similarity">
    <text evidence="3">Belongs to the vitamin-B12 independent methionine synthase family.</text>
</comment>
<dbReference type="GO" id="GO:0009086">
    <property type="term" value="P:methionine biosynthetic process"/>
    <property type="evidence" value="ECO:0007669"/>
    <property type="project" value="UniProtKB-KW"/>
</dbReference>
<dbReference type="InterPro" id="IPR013215">
    <property type="entry name" value="Cbl-indep_Met_Synth_N"/>
</dbReference>
<feature type="binding site" evidence="12">
    <location>
        <position position="610"/>
    </location>
    <ligand>
        <name>L-methionine</name>
        <dbReference type="ChEBI" id="CHEBI:57844"/>
    </ligand>
</feature>
<dbReference type="PANTHER" id="PTHR30519">
    <property type="entry name" value="5-METHYLTETRAHYDROPTEROYLTRIGLUTAMATE--HOMOCYSTEINE METHYLTRANSFERASE"/>
    <property type="match status" value="1"/>
</dbReference>
<keyword evidence="7" id="KW-0808">Transferase</keyword>
<evidence type="ECO:0000256" key="12">
    <source>
        <dbReference type="PIRSR" id="PIRSR000382-1"/>
    </source>
</evidence>
<dbReference type="InterPro" id="IPR002629">
    <property type="entry name" value="Met_Synth_C/arc"/>
</dbReference>
<proteinExistence type="inferred from homology"/>
<dbReference type="NCBIfam" id="TIGR01371">
    <property type="entry name" value="met_syn_B12ind"/>
    <property type="match status" value="1"/>
</dbReference>
<evidence type="ECO:0000256" key="11">
    <source>
        <dbReference type="ARBA" id="ARBA00048690"/>
    </source>
</evidence>
<evidence type="ECO:0000259" key="15">
    <source>
        <dbReference type="Pfam" id="PF01717"/>
    </source>
</evidence>
<dbReference type="HAMAP" id="MF_00172">
    <property type="entry name" value="Meth_synth"/>
    <property type="match status" value="1"/>
</dbReference>
<accession>A0A1Y1HVY6</accession>
<keyword evidence="6" id="KW-0028">Amino-acid biosynthesis</keyword>
<evidence type="ECO:0000256" key="8">
    <source>
        <dbReference type="ARBA" id="ARBA00022723"/>
    </source>
</evidence>
<feature type="binding site" evidence="12">
    <location>
        <position position="118"/>
    </location>
    <ligand>
        <name>5-methyltetrahydropteroyltri-L-glutamate</name>
        <dbReference type="ChEBI" id="CHEBI:58207"/>
    </ligand>
</feature>
<protein>
    <recommendedName>
        <fullName evidence="4">5-methyltetrahydropteroyltriglutamate--homocysteine S-methyltransferase</fullName>
        <ecNumber evidence="4">2.1.1.14</ecNumber>
    </recommendedName>
</protein>
<evidence type="ECO:0000256" key="6">
    <source>
        <dbReference type="ARBA" id="ARBA00022605"/>
    </source>
</evidence>
<evidence type="ECO:0000256" key="4">
    <source>
        <dbReference type="ARBA" id="ARBA00012034"/>
    </source>
</evidence>
<dbReference type="InterPro" id="IPR038071">
    <property type="entry name" value="UROD/MetE-like_sf"/>
</dbReference>
<sequence length="772" mass="84970">MAPASHIVGYSRIGAKRELKFAQEAYWNKKTSAADLEKTGKELRLALWKQLKDQGLDLIPSNTFTFYDHVLDVTCMVGALPERYGWTNGEVDLDTFFAMARGNAQQPAMEMTKWFDTNYHYIVPELAPTTKFALSSTKAIREYLEAREIGIDTLPVLVGPVTYLLLSKASKDAPKAFDRLSLLPALLKVYQEVASELQKAGAQWIQFDEPILVTDVDAPVLDALKTAYAAIGAALAGGKTQILIETYFDSVNENAFQTLVNIPEVSAVGIDLQQKPRNLETLRKHGLPAGKTLFAGVVDGRNVWANDLNASLEVLQELEAKIGKGNVVVSTSCSLLHTPVDLDEETALDAELRSWLAFAKQKVSEVVVLSDALAGNKDVQKFGDNGKVLAGRRASERVVNENVRKAVSALTENDGRRATPVKERLAAQQAVLKLPLLPTTTIGSFPQTPEIRRVRREVKSGKISEADYTTAIKAEIEKVIRLQEELGLDVLVHGEPERNDMVEYFGEQLRGFAFTLNGWVQSYGSRCVKPPIIFGDVSRPSAMTSAWSAYAQSLTSAPVKGMLTGPVTVLNWSFVRDDQPRSETCLQLALAIRDEVLDLERAGITIIQIDEAALREKLPLHRSEWQTYLDWSVGSFRITASGVKDTTQIHTHMCYSQFNDIMPAIVAMDADVISIESSRSDERLLAVFHSGGVKYPAGIGPGVYDIHSPRVPDNAEISARARKMLEVLDANQLWVNPDCGLKTRKYDEVVPALASMVTAAKEVRAELAAKSA</sequence>
<feature type="binding site" evidence="12">
    <location>
        <begin position="442"/>
        <end position="444"/>
    </location>
    <ligand>
        <name>L-methionine</name>
        <dbReference type="ChEBI" id="CHEBI:57844"/>
    </ligand>
</feature>
<evidence type="ECO:0000256" key="9">
    <source>
        <dbReference type="ARBA" id="ARBA00022833"/>
    </source>
</evidence>
<comment type="catalytic activity">
    <reaction evidence="11">
        <text>5-methyltetrahydropteroyltri-L-glutamate + L-homocysteine = tetrahydropteroyltri-L-glutamate + L-methionine</text>
        <dbReference type="Rhea" id="RHEA:21196"/>
        <dbReference type="ChEBI" id="CHEBI:57844"/>
        <dbReference type="ChEBI" id="CHEBI:58140"/>
        <dbReference type="ChEBI" id="CHEBI:58199"/>
        <dbReference type="ChEBI" id="CHEBI:58207"/>
        <dbReference type="EC" id="2.1.1.14"/>
    </reaction>
</comment>
<dbReference type="EMBL" id="DF237027">
    <property type="protein sequence ID" value="GAQ81359.1"/>
    <property type="molecule type" value="Genomic_DNA"/>
</dbReference>
<feature type="binding site" evidence="12">
    <location>
        <begin position="526"/>
        <end position="527"/>
    </location>
    <ligand>
        <name>5-methyltetrahydropteroyltri-L-glutamate</name>
        <dbReference type="ChEBI" id="CHEBI:58207"/>
    </ligand>
</feature>
<evidence type="ECO:0000313" key="17">
    <source>
        <dbReference type="EMBL" id="GAQ81359.1"/>
    </source>
</evidence>
<dbReference type="InterPro" id="IPR006276">
    <property type="entry name" value="Cobalamin-indep_Met_synthase"/>
</dbReference>
<evidence type="ECO:0000256" key="1">
    <source>
        <dbReference type="ARBA" id="ARBA00002777"/>
    </source>
</evidence>
<reference evidence="17 18" key="1">
    <citation type="journal article" date="2014" name="Nat. Commun.">
        <title>Klebsormidium flaccidum genome reveals primary factors for plant terrestrial adaptation.</title>
        <authorList>
            <person name="Hori K."/>
            <person name="Maruyama F."/>
            <person name="Fujisawa T."/>
            <person name="Togashi T."/>
            <person name="Yamamoto N."/>
            <person name="Seo M."/>
            <person name="Sato S."/>
            <person name="Yamada T."/>
            <person name="Mori H."/>
            <person name="Tajima N."/>
            <person name="Moriyama T."/>
            <person name="Ikeuchi M."/>
            <person name="Watanabe M."/>
            <person name="Wada H."/>
            <person name="Kobayashi K."/>
            <person name="Saito M."/>
            <person name="Masuda T."/>
            <person name="Sasaki-Sekimoto Y."/>
            <person name="Mashiguchi K."/>
            <person name="Awai K."/>
            <person name="Shimojima M."/>
            <person name="Masuda S."/>
            <person name="Iwai M."/>
            <person name="Nobusawa T."/>
            <person name="Narise T."/>
            <person name="Kondo S."/>
            <person name="Saito H."/>
            <person name="Sato R."/>
            <person name="Murakawa M."/>
            <person name="Ihara Y."/>
            <person name="Oshima-Yamada Y."/>
            <person name="Ohtaka K."/>
            <person name="Satoh M."/>
            <person name="Sonobe K."/>
            <person name="Ishii M."/>
            <person name="Ohtani R."/>
            <person name="Kanamori-Sato M."/>
            <person name="Honoki R."/>
            <person name="Miyazaki D."/>
            <person name="Mochizuki H."/>
            <person name="Umetsu J."/>
            <person name="Higashi K."/>
            <person name="Shibata D."/>
            <person name="Kamiya Y."/>
            <person name="Sato N."/>
            <person name="Nakamura Y."/>
            <person name="Tabata S."/>
            <person name="Ida S."/>
            <person name="Kurokawa K."/>
            <person name="Ohta H."/>
        </authorList>
    </citation>
    <scope>NUCLEOTIDE SEQUENCE [LARGE SCALE GENOMIC DNA]</scope>
    <source>
        <strain evidence="17 18">NIES-2285</strain>
    </source>
</reference>
<dbReference type="Pfam" id="PF01717">
    <property type="entry name" value="Meth_synt_2"/>
    <property type="match status" value="1"/>
</dbReference>
<keyword evidence="5" id="KW-0489">Methyltransferase</keyword>
<dbReference type="AlphaFoldDB" id="A0A1Y1HVY6"/>
<feature type="domain" description="Cobalamin-independent methionine synthase MetE C-terminal/archaeal" evidence="15">
    <location>
        <begin position="437"/>
        <end position="761"/>
    </location>
</feature>
<comment type="cofactor">
    <cofactor evidence="13">
        <name>Zn(2+)</name>
        <dbReference type="ChEBI" id="CHEBI:29105"/>
    </cofactor>
    <text evidence="13">Binds 2 Zn(2+) ions per subunit.</text>
</comment>
<feature type="binding site" evidence="13">
    <location>
        <position position="652"/>
    </location>
    <ligand>
        <name>Zn(2+)</name>
        <dbReference type="ChEBI" id="CHEBI:29105"/>
        <label>1</label>
        <note>catalytic</note>
    </ligand>
</feature>
<feature type="binding site" evidence="12">
    <location>
        <position position="572"/>
    </location>
    <ligand>
        <name>5-methyltetrahydropteroyltri-L-glutamate</name>
        <dbReference type="ChEBI" id="CHEBI:58207"/>
    </ligand>
</feature>
<evidence type="ECO:0000256" key="10">
    <source>
        <dbReference type="ARBA" id="ARBA00023167"/>
    </source>
</evidence>
<feature type="binding site" evidence="12">
    <location>
        <position position="495"/>
    </location>
    <ligand>
        <name>L-methionine</name>
        <dbReference type="ChEBI" id="CHEBI:57844"/>
    </ligand>
</feature>
<feature type="binding site" evidence="13">
    <location>
        <position position="739"/>
    </location>
    <ligand>
        <name>Zn(2+)</name>
        <dbReference type="ChEBI" id="CHEBI:29105"/>
        <label>1</label>
        <note>catalytic</note>
    </ligand>
</feature>
<evidence type="ECO:0000313" key="18">
    <source>
        <dbReference type="Proteomes" id="UP000054558"/>
    </source>
</evidence>
<dbReference type="CDD" id="cd03312">
    <property type="entry name" value="CIMS_N_terminal_like"/>
    <property type="match status" value="1"/>
</dbReference>
<dbReference type="STRING" id="105231.A0A1Y1HVY6"/>
<keyword evidence="18" id="KW-1185">Reference proteome</keyword>
<evidence type="ECO:0000256" key="5">
    <source>
        <dbReference type="ARBA" id="ARBA00022603"/>
    </source>
</evidence>
<dbReference type="NCBIfam" id="NF003556">
    <property type="entry name" value="PRK05222.1"/>
    <property type="match status" value="1"/>
</dbReference>
<feature type="binding site" evidence="12">
    <location>
        <begin position="442"/>
        <end position="444"/>
    </location>
    <ligand>
        <name>L-homocysteine</name>
        <dbReference type="ChEBI" id="CHEBI:58199"/>
    </ligand>
</feature>
<dbReference type="EC" id="2.1.1.14" evidence="4"/>
<evidence type="ECO:0000256" key="13">
    <source>
        <dbReference type="PIRSR" id="PIRSR000382-2"/>
    </source>
</evidence>
<dbReference type="GO" id="GO:0003871">
    <property type="term" value="F:5-methyltetrahydropteroyltriglutamate-homocysteine S-methyltransferase activity"/>
    <property type="evidence" value="ECO:0007669"/>
    <property type="project" value="UniProtKB-EC"/>
</dbReference>
<dbReference type="PIRSF" id="PIRSF000382">
    <property type="entry name" value="MeTrfase_B12_ind"/>
    <property type="match status" value="1"/>
</dbReference>
<feature type="binding site" evidence="13">
    <location>
        <position position="654"/>
    </location>
    <ligand>
        <name>Zn(2+)</name>
        <dbReference type="ChEBI" id="CHEBI:29105"/>
        <label>1</label>
        <note>catalytic</note>
    </ligand>
</feature>
<dbReference type="Proteomes" id="UP000054558">
    <property type="component" value="Unassembled WGS sequence"/>
</dbReference>
<keyword evidence="10" id="KW-0486">Methionine biosynthesis</keyword>
<dbReference type="GO" id="GO:0032259">
    <property type="term" value="P:methylation"/>
    <property type="evidence" value="ECO:0007669"/>
    <property type="project" value="UniProtKB-KW"/>
</dbReference>
<keyword evidence="8 13" id="KW-0479">Metal-binding</keyword>
<feature type="domain" description="Cobalamin-independent methionine synthase MetE N-terminal" evidence="16">
    <location>
        <begin position="5"/>
        <end position="321"/>
    </location>
</feature>
<dbReference type="UniPathway" id="UPA00051">
    <property type="reaction ID" value="UER00082"/>
</dbReference>
<evidence type="ECO:0000256" key="2">
    <source>
        <dbReference type="ARBA" id="ARBA00004681"/>
    </source>
</evidence>
<dbReference type="CDD" id="cd03311">
    <property type="entry name" value="CIMS_C_terminal_like"/>
    <property type="match status" value="1"/>
</dbReference>
<dbReference type="Gene3D" id="3.20.20.210">
    <property type="match status" value="2"/>
</dbReference>